<organism evidence="3 4">
    <name type="scientific">Aquirufa regiilacus</name>
    <dbReference type="NCBI Taxonomy" id="3024868"/>
    <lineage>
        <taxon>Bacteria</taxon>
        <taxon>Pseudomonadati</taxon>
        <taxon>Bacteroidota</taxon>
        <taxon>Cytophagia</taxon>
        <taxon>Cytophagales</taxon>
        <taxon>Flectobacillaceae</taxon>
        <taxon>Aquirufa</taxon>
    </lineage>
</organism>
<evidence type="ECO:0000256" key="1">
    <source>
        <dbReference type="SAM" id="Phobius"/>
    </source>
</evidence>
<feature type="transmembrane region" description="Helical" evidence="1">
    <location>
        <begin position="176"/>
        <end position="198"/>
    </location>
</feature>
<feature type="domain" description="EamA" evidence="2">
    <location>
        <begin position="146"/>
        <end position="282"/>
    </location>
</feature>
<dbReference type="RefSeq" id="WP_315574632.1">
    <property type="nucleotide sequence ID" value="NZ_JARDXH010000001.1"/>
</dbReference>
<accession>A0ABU3TS05</accession>
<reference evidence="3 4" key="1">
    <citation type="submission" date="2023-09" db="EMBL/GenBank/DDBJ databases">
        <title>Aquirufa genomes.</title>
        <authorList>
            <person name="Pitt A."/>
        </authorList>
    </citation>
    <scope>NUCLEOTIDE SEQUENCE [LARGE SCALE GENOMIC DNA]</scope>
    <source>
        <strain evidence="3 4">LEOWEIH-7C</strain>
    </source>
</reference>
<sequence length="292" mass="32262">MKSAPRLLDYLKIHFIVVLYAFTAILGNATSANALTIVFFRCVIAAVGLVGILYYSKTSFRISQKVLSIWLLNGVFISLHWLLFFGAAKVSTVAMCLAGLSTQTFWTSVMEPIAKKTKISWEEVFLGVLVIVALGIIFSVQQAQWLGLLMGIGAGFFGALFSVINGNFTHTHDPKLITAYEMAAAGVMTGLVWAYGLVEGGVGYIPMDWDWMWIGILAVVCTVYAYTETIHLYKVFSVFSINLVITLEPVYGILLAVFIFGQKEVMSAGFYWGTALLVLTVMVQPFLQKRSR</sequence>
<protein>
    <submittedName>
        <fullName evidence="3">EamA family transporter</fullName>
    </submittedName>
</protein>
<evidence type="ECO:0000313" key="4">
    <source>
        <dbReference type="Proteomes" id="UP001249959"/>
    </source>
</evidence>
<feature type="transmembrane region" description="Helical" evidence="1">
    <location>
        <begin position="210"/>
        <end position="227"/>
    </location>
</feature>
<feature type="transmembrane region" description="Helical" evidence="1">
    <location>
        <begin position="121"/>
        <end position="139"/>
    </location>
</feature>
<keyword evidence="1" id="KW-0812">Transmembrane</keyword>
<dbReference type="PANTHER" id="PTHR22911:SF79">
    <property type="entry name" value="MOBA-LIKE NTP TRANSFERASE DOMAIN-CONTAINING PROTEIN"/>
    <property type="match status" value="1"/>
</dbReference>
<dbReference type="InterPro" id="IPR000620">
    <property type="entry name" value="EamA_dom"/>
</dbReference>
<feature type="transmembrane region" description="Helical" evidence="1">
    <location>
        <begin position="145"/>
        <end position="164"/>
    </location>
</feature>
<dbReference type="Pfam" id="PF00892">
    <property type="entry name" value="EamA"/>
    <property type="match status" value="1"/>
</dbReference>
<evidence type="ECO:0000313" key="3">
    <source>
        <dbReference type="EMBL" id="MDU0808638.1"/>
    </source>
</evidence>
<keyword evidence="1" id="KW-0472">Membrane</keyword>
<keyword evidence="1" id="KW-1133">Transmembrane helix</keyword>
<gene>
    <name evidence="3" type="ORF">PQG45_06300</name>
</gene>
<dbReference type="EMBL" id="JAVNWW010000002">
    <property type="protein sequence ID" value="MDU0808638.1"/>
    <property type="molecule type" value="Genomic_DNA"/>
</dbReference>
<feature type="transmembrane region" description="Helical" evidence="1">
    <location>
        <begin position="268"/>
        <end position="287"/>
    </location>
</feature>
<proteinExistence type="predicted"/>
<dbReference type="Proteomes" id="UP001249959">
    <property type="component" value="Unassembled WGS sequence"/>
</dbReference>
<feature type="transmembrane region" description="Helical" evidence="1">
    <location>
        <begin position="32"/>
        <end position="55"/>
    </location>
</feature>
<comment type="caution">
    <text evidence="3">The sequence shown here is derived from an EMBL/GenBank/DDBJ whole genome shotgun (WGS) entry which is preliminary data.</text>
</comment>
<keyword evidence="4" id="KW-1185">Reference proteome</keyword>
<feature type="transmembrane region" description="Helical" evidence="1">
    <location>
        <begin position="67"/>
        <end position="84"/>
    </location>
</feature>
<feature type="transmembrane region" description="Helical" evidence="1">
    <location>
        <begin position="239"/>
        <end position="262"/>
    </location>
</feature>
<evidence type="ECO:0000259" key="2">
    <source>
        <dbReference type="Pfam" id="PF00892"/>
    </source>
</evidence>
<feature type="transmembrane region" description="Helical" evidence="1">
    <location>
        <begin position="7"/>
        <end position="26"/>
    </location>
</feature>
<dbReference type="PANTHER" id="PTHR22911">
    <property type="entry name" value="ACYL-MALONYL CONDENSING ENZYME-RELATED"/>
    <property type="match status" value="1"/>
</dbReference>
<name>A0ABU3TS05_9BACT</name>